<comment type="subunit">
    <text evidence="3">Homodimer.</text>
</comment>
<evidence type="ECO:0000256" key="6">
    <source>
        <dbReference type="ARBA" id="ARBA00023244"/>
    </source>
</evidence>
<dbReference type="EC" id="1.3.3.3" evidence="4"/>
<dbReference type="EMBL" id="LSSK01000710">
    <property type="protein sequence ID" value="OMH82237.1"/>
    <property type="molecule type" value="Genomic_DNA"/>
</dbReference>
<dbReference type="Gene3D" id="3.40.1500.10">
    <property type="entry name" value="Coproporphyrinogen III oxidase, aerobic"/>
    <property type="match status" value="1"/>
</dbReference>
<dbReference type="InterPro" id="IPR001260">
    <property type="entry name" value="Coprogen_oxidase_aer"/>
</dbReference>
<dbReference type="PANTHER" id="PTHR10755">
    <property type="entry name" value="COPROPORPHYRINOGEN III OXIDASE, MITOCHONDRIAL"/>
    <property type="match status" value="1"/>
</dbReference>
<comment type="caution">
    <text evidence="7">The sequence shown here is derived from an EMBL/GenBank/DDBJ whole genome shotgun (WGS) entry which is preliminary data.</text>
</comment>
<evidence type="ECO:0000256" key="3">
    <source>
        <dbReference type="ARBA" id="ARBA00011738"/>
    </source>
</evidence>
<comment type="similarity">
    <text evidence="2">Belongs to the aerobic coproporphyrinogen-III oxidase family.</text>
</comment>
<keyword evidence="8" id="KW-1185">Reference proteome</keyword>
<dbReference type="InterPro" id="IPR036406">
    <property type="entry name" value="Coprogen_oxidase_aer_sf"/>
</dbReference>
<sequence>MVTPIKPIDTQASSVLDLARPKFDLDDTAPIKDRMQEFIFKLQKSLVGNLEKLDNNPKKKFLWDRWEREDKRGYGISCVIQDSLVLEKAGVNITIMDGPLSSHMRASMKERKIDSVTDDGDYDFRVAGISVVIHPSNPMAPTAHFNYRYFQITERDKPEDVVASWFGGGADLTPYYIFEEDCKHFHKTHRDVCDKHDPELYPKFKKNCDKYFYLPHRKEVRGIGGIIFDDLMGEDPKKLFTFATDCGFAFQEAYLPILEKRKDMPFTKEQKEWQQVRRGRYVEFNVMIDRGTKFGLATENARIESILMTLPLTARWEYMHVPKPGSEEEKLVNILRDPIDWA</sequence>
<evidence type="ECO:0000256" key="2">
    <source>
        <dbReference type="ARBA" id="ARBA00010644"/>
    </source>
</evidence>
<proteinExistence type="inferred from homology"/>
<evidence type="ECO:0000256" key="5">
    <source>
        <dbReference type="ARBA" id="ARBA00023002"/>
    </source>
</evidence>
<dbReference type="UniPathway" id="UPA00251">
    <property type="reaction ID" value="UER00322"/>
</dbReference>
<dbReference type="PANTHER" id="PTHR10755:SF0">
    <property type="entry name" value="OXYGEN-DEPENDENT COPROPORPHYRINOGEN-III OXIDASE, MITOCHONDRIAL"/>
    <property type="match status" value="1"/>
</dbReference>
<dbReference type="GO" id="GO:0005737">
    <property type="term" value="C:cytoplasm"/>
    <property type="evidence" value="ECO:0007669"/>
    <property type="project" value="TreeGrafter"/>
</dbReference>
<evidence type="ECO:0000256" key="4">
    <source>
        <dbReference type="ARBA" id="ARBA00012869"/>
    </source>
</evidence>
<comment type="pathway">
    <text evidence="1">Porphyrin-containing compound metabolism; protoporphyrin-IX biosynthesis; protoporphyrinogen-IX from coproporphyrinogen-III (O2 route): step 1/1.</text>
</comment>
<organism evidence="7 8">
    <name type="scientific">Zancudomyces culisetae</name>
    <name type="common">Gut fungus</name>
    <name type="synonym">Smittium culisetae</name>
    <dbReference type="NCBI Taxonomy" id="1213189"/>
    <lineage>
        <taxon>Eukaryota</taxon>
        <taxon>Fungi</taxon>
        <taxon>Fungi incertae sedis</taxon>
        <taxon>Zoopagomycota</taxon>
        <taxon>Kickxellomycotina</taxon>
        <taxon>Harpellomycetes</taxon>
        <taxon>Harpellales</taxon>
        <taxon>Legeriomycetaceae</taxon>
        <taxon>Zancudomyces</taxon>
    </lineage>
</organism>
<keyword evidence="5" id="KW-0560">Oxidoreductase</keyword>
<protein>
    <recommendedName>
        <fullName evidence="4">coproporphyrinogen oxidase</fullName>
        <ecNumber evidence="4">1.3.3.3</ecNumber>
    </recommendedName>
</protein>
<dbReference type="Proteomes" id="UP000188320">
    <property type="component" value="Unassembled WGS sequence"/>
</dbReference>
<accession>A0A1R1PMR2</accession>
<dbReference type="GO" id="GO:0004109">
    <property type="term" value="F:coproporphyrinogen oxidase activity"/>
    <property type="evidence" value="ECO:0007669"/>
    <property type="project" value="UniProtKB-EC"/>
</dbReference>
<dbReference type="NCBIfam" id="NF003727">
    <property type="entry name" value="PRK05330.1"/>
    <property type="match status" value="1"/>
</dbReference>
<evidence type="ECO:0000313" key="8">
    <source>
        <dbReference type="Proteomes" id="UP000188320"/>
    </source>
</evidence>
<keyword evidence="6" id="KW-0627">Porphyrin biosynthesis</keyword>
<evidence type="ECO:0000313" key="7">
    <source>
        <dbReference type="EMBL" id="OMH82237.1"/>
    </source>
</evidence>
<reference evidence="8" key="1">
    <citation type="submission" date="2017-01" db="EMBL/GenBank/DDBJ databases">
        <authorList>
            <person name="Wang Y."/>
            <person name="White M."/>
            <person name="Kvist S."/>
            <person name="Moncalvo J.-M."/>
        </authorList>
    </citation>
    <scope>NUCLEOTIDE SEQUENCE [LARGE SCALE GENOMIC DNA]</scope>
    <source>
        <strain evidence="8">COL-18-3</strain>
    </source>
</reference>
<name>A0A1R1PMR2_ZANCU</name>
<dbReference type="AlphaFoldDB" id="A0A1R1PMR2"/>
<evidence type="ECO:0000256" key="1">
    <source>
        <dbReference type="ARBA" id="ARBA00005168"/>
    </source>
</evidence>
<gene>
    <name evidence="7" type="ORF">AX774_g4278</name>
</gene>
<dbReference type="Pfam" id="PF01218">
    <property type="entry name" value="Coprogen_oxidas"/>
    <property type="match status" value="1"/>
</dbReference>
<dbReference type="PIRSF" id="PIRSF000166">
    <property type="entry name" value="Coproporphyri_ox"/>
    <property type="match status" value="1"/>
</dbReference>
<dbReference type="OrthoDB" id="15318at2759"/>
<dbReference type="GO" id="GO:0006782">
    <property type="term" value="P:protoporphyrinogen IX biosynthetic process"/>
    <property type="evidence" value="ECO:0007669"/>
    <property type="project" value="UniProtKB-UniPathway"/>
</dbReference>
<dbReference type="SUPFAM" id="SSF102886">
    <property type="entry name" value="Coproporphyrinogen III oxidase"/>
    <property type="match status" value="1"/>
</dbReference>
<dbReference type="PRINTS" id="PR00073">
    <property type="entry name" value="COPRGNOXDASE"/>
</dbReference>